<gene>
    <name evidence="3" type="ORF">A2151_01600</name>
</gene>
<dbReference type="AlphaFoldDB" id="A0A1F6TTU7"/>
<reference evidence="3 4" key="1">
    <citation type="journal article" date="2016" name="Nat. Commun.">
        <title>Thousands of microbial genomes shed light on interconnected biogeochemical processes in an aquifer system.</title>
        <authorList>
            <person name="Anantharaman K."/>
            <person name="Brown C.T."/>
            <person name="Hug L.A."/>
            <person name="Sharon I."/>
            <person name="Castelle C.J."/>
            <person name="Probst A.J."/>
            <person name="Thomas B.C."/>
            <person name="Singh A."/>
            <person name="Wilkins M.J."/>
            <person name="Karaoz U."/>
            <person name="Brodie E.L."/>
            <person name="Williams K.H."/>
            <person name="Hubbard S.S."/>
            <person name="Banfield J.F."/>
        </authorList>
    </citation>
    <scope>NUCLEOTIDE SEQUENCE [LARGE SCALE GENOMIC DNA]</scope>
</reference>
<evidence type="ECO:0000313" key="4">
    <source>
        <dbReference type="Proteomes" id="UP000178885"/>
    </source>
</evidence>
<dbReference type="EMBL" id="MFSU01000025">
    <property type="protein sequence ID" value="OGI48553.1"/>
    <property type="molecule type" value="Genomic_DNA"/>
</dbReference>
<dbReference type="InterPro" id="IPR003344">
    <property type="entry name" value="Big_1_dom"/>
</dbReference>
<dbReference type="Proteomes" id="UP000178885">
    <property type="component" value="Unassembled WGS sequence"/>
</dbReference>
<dbReference type="STRING" id="1817760.A2151_01600"/>
<accession>A0A1F6TTU7</accession>
<organism evidence="3 4">
    <name type="scientific">Candidatus Muproteobacteria bacterium RBG_16_65_34</name>
    <dbReference type="NCBI Taxonomy" id="1817760"/>
    <lineage>
        <taxon>Bacteria</taxon>
        <taxon>Pseudomonadati</taxon>
        <taxon>Pseudomonadota</taxon>
        <taxon>Candidatus Muproteobacteria</taxon>
    </lineage>
</organism>
<comment type="similarity">
    <text evidence="1">Belongs to the intimin/invasin family.</text>
</comment>
<protein>
    <recommendedName>
        <fullName evidence="2">Big-1 domain-containing protein</fullName>
    </recommendedName>
</protein>
<dbReference type="InterPro" id="IPR013783">
    <property type="entry name" value="Ig-like_fold"/>
</dbReference>
<evidence type="ECO:0000256" key="1">
    <source>
        <dbReference type="ARBA" id="ARBA00010116"/>
    </source>
</evidence>
<feature type="domain" description="Big-1" evidence="2">
    <location>
        <begin position="6"/>
        <end position="99"/>
    </location>
</feature>
<proteinExistence type="inferred from homology"/>
<evidence type="ECO:0000259" key="2">
    <source>
        <dbReference type="PROSITE" id="PS51127"/>
    </source>
</evidence>
<sequence>MIASAAASIALTPTPATVNTGGQTSSIQATVAASTGAAVADGTTVTFTVSSSALGSVTSSAVTTGGIATATFTSTNIPGSVTVTATSGSVSNTTLITITAPPNGSLEFVSATPAVIGIHGTGQQEMSTVQFRVKDINGNPVVDGTSVSFIMTGPTGGRLPALGGEYVGQLDATPTTASSSTVNGYADVILNSGSVAGTVTVAASVTSVTGTLTTSSGPISIGGGVPSATHFNIASSRINLAGLAFSGKEATVTAYVADRFGNYNVLQGTAVSFYAEAGAIDRSNTLDSAGTTSVIFRTQVPIPTNVTAIGWETTLQADLNTYYGVVTTAHPRDGWVTLLAAVMGEEAFNDANGNGLYDAGETIVDLGEPFYDKDDDGCRNDGVTKNCAGVISPSTEPFEEYIDTNANGQYDGPNGVWDGPGCTGLNCQTSKMIWTPLTVAFSGSAAYCAVSWWDTTTSTWKTTPFSILAGNSVSFAAMIGDVNTNHLPVGTTIVVSATVGELAGTTSRTLLDGLPWGPTEIGFVLTDGDTDSTWDSTAVTVTVVGGDGVAGCTPFITGTIQ</sequence>
<comment type="caution">
    <text evidence="3">The sequence shown here is derived from an EMBL/GenBank/DDBJ whole genome shotgun (WGS) entry which is preliminary data.</text>
</comment>
<dbReference type="PROSITE" id="PS51127">
    <property type="entry name" value="BIG1"/>
    <property type="match status" value="1"/>
</dbReference>
<name>A0A1F6TTU7_9PROT</name>
<dbReference type="Gene3D" id="2.60.40.10">
    <property type="entry name" value="Immunoglobulins"/>
    <property type="match status" value="2"/>
</dbReference>
<dbReference type="SUPFAM" id="SSF49373">
    <property type="entry name" value="Invasin/intimin cell-adhesion fragments"/>
    <property type="match status" value="2"/>
</dbReference>
<evidence type="ECO:0000313" key="3">
    <source>
        <dbReference type="EMBL" id="OGI48553.1"/>
    </source>
</evidence>
<dbReference type="InterPro" id="IPR008964">
    <property type="entry name" value="Invasin/intimin_cell_adhesion"/>
</dbReference>